<name>A0ABC9Y3F5_GRUJA</name>
<sequence length="102" mass="10722">MQPMEDQDGADNHTTAHGGPCDAAGGCVLMEAAACGEPVQEQAPGRSCNLWRGVHTGAHLLAGTEACGEPRLDQSVPEGLYPIERTHGEAIREGLYPMGDPR</sequence>
<dbReference type="AlphaFoldDB" id="A0ABC9Y3F5"/>
<keyword evidence="3" id="KW-1185">Reference proteome</keyword>
<evidence type="ECO:0000313" key="2">
    <source>
        <dbReference type="EMBL" id="GAB0204246.1"/>
    </source>
</evidence>
<reference evidence="2 3" key="1">
    <citation type="submission" date="2024-06" db="EMBL/GenBank/DDBJ databases">
        <title>The draft genome of Grus japonensis, version 3.</title>
        <authorList>
            <person name="Nabeshima K."/>
            <person name="Suzuki S."/>
            <person name="Onuma M."/>
        </authorList>
    </citation>
    <scope>NUCLEOTIDE SEQUENCE [LARGE SCALE GENOMIC DNA]</scope>
    <source>
        <strain evidence="2 3">451A</strain>
    </source>
</reference>
<organism evidence="2 3">
    <name type="scientific">Grus japonensis</name>
    <name type="common">Japanese crane</name>
    <name type="synonym">Red-crowned crane</name>
    <dbReference type="NCBI Taxonomy" id="30415"/>
    <lineage>
        <taxon>Eukaryota</taxon>
        <taxon>Metazoa</taxon>
        <taxon>Chordata</taxon>
        <taxon>Craniata</taxon>
        <taxon>Vertebrata</taxon>
        <taxon>Euteleostomi</taxon>
        <taxon>Archelosauria</taxon>
        <taxon>Archosauria</taxon>
        <taxon>Dinosauria</taxon>
        <taxon>Saurischia</taxon>
        <taxon>Theropoda</taxon>
        <taxon>Coelurosauria</taxon>
        <taxon>Aves</taxon>
        <taxon>Neognathae</taxon>
        <taxon>Neoaves</taxon>
        <taxon>Gruiformes</taxon>
        <taxon>Gruidae</taxon>
        <taxon>Grus</taxon>
    </lineage>
</organism>
<comment type="caution">
    <text evidence="2">The sequence shown here is derived from an EMBL/GenBank/DDBJ whole genome shotgun (WGS) entry which is preliminary data.</text>
</comment>
<evidence type="ECO:0000313" key="3">
    <source>
        <dbReference type="Proteomes" id="UP001623348"/>
    </source>
</evidence>
<dbReference type="Proteomes" id="UP001623348">
    <property type="component" value="Unassembled WGS sequence"/>
</dbReference>
<dbReference type="EMBL" id="BAAFJT010000040">
    <property type="protein sequence ID" value="GAB0204246.1"/>
    <property type="molecule type" value="Genomic_DNA"/>
</dbReference>
<gene>
    <name evidence="2" type="ORF">GRJ2_002890200</name>
</gene>
<protein>
    <submittedName>
        <fullName evidence="2">Zinc finger and BTB domain-containing protein 5</fullName>
    </submittedName>
</protein>
<proteinExistence type="predicted"/>
<evidence type="ECO:0000256" key="1">
    <source>
        <dbReference type="SAM" id="MobiDB-lite"/>
    </source>
</evidence>
<feature type="region of interest" description="Disordered" evidence="1">
    <location>
        <begin position="1"/>
        <end position="21"/>
    </location>
</feature>
<accession>A0ABC9Y3F5</accession>